<comment type="function">
    <text evidence="10">One of several proteins that assist in the late maturation steps of the functional core of the 30S ribosomal subunit. Helps release RbfA from mature subunits. May play a role in the assembly of ribosomal proteins into the subunit. Circularly permuted GTPase that catalyzes slow GTP hydrolysis, GTPase activity is stimulated by the 30S ribosomal subunit.</text>
</comment>
<evidence type="ECO:0000259" key="11">
    <source>
        <dbReference type="PROSITE" id="PS50936"/>
    </source>
</evidence>
<dbReference type="PANTHER" id="PTHR32120">
    <property type="entry name" value="SMALL RIBOSOMAL SUBUNIT BIOGENESIS GTPASE RSGA"/>
    <property type="match status" value="1"/>
</dbReference>
<dbReference type="GO" id="GO:0046872">
    <property type="term" value="F:metal ion binding"/>
    <property type="evidence" value="ECO:0007669"/>
    <property type="project" value="UniProtKB-KW"/>
</dbReference>
<evidence type="ECO:0000256" key="3">
    <source>
        <dbReference type="ARBA" id="ARBA00022723"/>
    </source>
</evidence>
<dbReference type="InterPro" id="IPR004881">
    <property type="entry name" value="Ribosome_biogen_GTPase_RsgA"/>
</dbReference>
<evidence type="ECO:0000256" key="8">
    <source>
        <dbReference type="ARBA" id="ARBA00022884"/>
    </source>
</evidence>
<evidence type="ECO:0000256" key="2">
    <source>
        <dbReference type="ARBA" id="ARBA00022517"/>
    </source>
</evidence>
<dbReference type="PROSITE" id="PS51721">
    <property type="entry name" value="G_CP"/>
    <property type="match status" value="1"/>
</dbReference>
<feature type="binding site" evidence="10">
    <location>
        <begin position="186"/>
        <end position="194"/>
    </location>
    <ligand>
        <name>GTP</name>
        <dbReference type="ChEBI" id="CHEBI:37565"/>
    </ligand>
</feature>
<dbReference type="InterPro" id="IPR030378">
    <property type="entry name" value="G_CP_dom"/>
</dbReference>
<dbReference type="Gene3D" id="1.10.40.50">
    <property type="entry name" value="Probable gtpase engc, domain 3"/>
    <property type="match status" value="1"/>
</dbReference>
<comment type="cofactor">
    <cofactor evidence="10">
        <name>Zn(2+)</name>
        <dbReference type="ChEBI" id="CHEBI:29105"/>
    </cofactor>
    <text evidence="10">Binds 1 zinc ion per subunit.</text>
</comment>
<sequence>MTFDLNALGWGEDFAAQGGAGRPLRVTSVHRARLMGLGPEGAVELIPHSSLSTGDIAVGDWVMAEGMVALQVLDRRSLVQRKAAGTGLARQLIAANLDVLFVVSSCNADFNPGRMERFLVLAAQAGVTPVVVLTKADQCDDPEVFRRQALALARQIAVVVLDAKRGDVGSALAPWCGPGRTVALLGSSGVGKTTIANALTGGQAAVQDIRDDDAKGRHTTTGRYLVAMRGGGWLIDTPGMREIQLTDAAEGIDILFEDLAELATECKFTNCRHASEPGCAVQAAVRAGEILPERVSRWQKLVAEAEENAVKLSRSRKAPGKGRRR</sequence>
<dbReference type="RefSeq" id="WP_168773519.1">
    <property type="nucleotide sequence ID" value="NZ_JAABNR010000003.1"/>
</dbReference>
<feature type="domain" description="CP-type G" evidence="12">
    <location>
        <begin position="89"/>
        <end position="243"/>
    </location>
</feature>
<proteinExistence type="inferred from homology"/>
<comment type="subunit">
    <text evidence="10">Monomer. Associates with 30S ribosomal subunit, binds 16S rRNA.</text>
</comment>
<feature type="binding site" evidence="10">
    <location>
        <position position="271"/>
    </location>
    <ligand>
        <name>Zn(2+)</name>
        <dbReference type="ChEBI" id="CHEBI:29105"/>
    </ligand>
</feature>
<evidence type="ECO:0000313" key="13">
    <source>
        <dbReference type="EMBL" id="NBZ86702.1"/>
    </source>
</evidence>
<evidence type="ECO:0000256" key="9">
    <source>
        <dbReference type="ARBA" id="ARBA00023134"/>
    </source>
</evidence>
<dbReference type="PANTHER" id="PTHR32120:SF10">
    <property type="entry name" value="SMALL RIBOSOMAL SUBUNIT BIOGENESIS GTPASE RSGA"/>
    <property type="match status" value="1"/>
</dbReference>
<comment type="subcellular location">
    <subcellularLocation>
        <location evidence="10">Cytoplasm</location>
    </subcellularLocation>
</comment>
<dbReference type="EC" id="3.6.1.-" evidence="10"/>
<dbReference type="GO" id="GO:0003924">
    <property type="term" value="F:GTPase activity"/>
    <property type="evidence" value="ECO:0007669"/>
    <property type="project" value="UniProtKB-UniRule"/>
</dbReference>
<evidence type="ECO:0000256" key="1">
    <source>
        <dbReference type="ARBA" id="ARBA00022490"/>
    </source>
</evidence>
<keyword evidence="9 10" id="KW-0342">GTP-binding</keyword>
<keyword evidence="7 10" id="KW-0862">Zinc</keyword>
<keyword evidence="4 10" id="KW-0699">rRNA-binding</keyword>
<reference evidence="13" key="1">
    <citation type="submission" date="2020-01" db="EMBL/GenBank/DDBJ databases">
        <authorList>
            <person name="Chen W.-M."/>
        </authorList>
    </citation>
    <scope>NUCLEOTIDE SEQUENCE</scope>
    <source>
        <strain evidence="13">CYK-10</strain>
    </source>
</reference>
<organism evidence="13 14">
    <name type="scientific">Stagnihabitans tardus</name>
    <dbReference type="NCBI Taxonomy" id="2699202"/>
    <lineage>
        <taxon>Bacteria</taxon>
        <taxon>Pseudomonadati</taxon>
        <taxon>Pseudomonadota</taxon>
        <taxon>Alphaproteobacteria</taxon>
        <taxon>Rhodobacterales</taxon>
        <taxon>Paracoccaceae</taxon>
        <taxon>Stagnihabitans</taxon>
    </lineage>
</organism>
<feature type="binding site" evidence="10">
    <location>
        <begin position="134"/>
        <end position="137"/>
    </location>
    <ligand>
        <name>GTP</name>
        <dbReference type="ChEBI" id="CHEBI:37565"/>
    </ligand>
</feature>
<dbReference type="HAMAP" id="MF_01820">
    <property type="entry name" value="GTPase_RsgA"/>
    <property type="match status" value="1"/>
</dbReference>
<feature type="binding site" evidence="10">
    <location>
        <position position="279"/>
    </location>
    <ligand>
        <name>Zn(2+)</name>
        <dbReference type="ChEBI" id="CHEBI:29105"/>
    </ligand>
</feature>
<comment type="caution">
    <text evidence="13">The sequence shown here is derived from an EMBL/GenBank/DDBJ whole genome shotgun (WGS) entry which is preliminary data.</text>
</comment>
<dbReference type="Proteomes" id="UP001193501">
    <property type="component" value="Unassembled WGS sequence"/>
</dbReference>
<keyword evidence="8 10" id="KW-0694">RNA-binding</keyword>
<dbReference type="GO" id="GO:0005737">
    <property type="term" value="C:cytoplasm"/>
    <property type="evidence" value="ECO:0007669"/>
    <property type="project" value="UniProtKB-SubCell"/>
</dbReference>
<evidence type="ECO:0000256" key="6">
    <source>
        <dbReference type="ARBA" id="ARBA00022801"/>
    </source>
</evidence>
<keyword evidence="6 10" id="KW-0378">Hydrolase</keyword>
<dbReference type="EMBL" id="JAABNR010000003">
    <property type="protein sequence ID" value="NBZ86702.1"/>
    <property type="molecule type" value="Genomic_DNA"/>
</dbReference>
<gene>
    <name evidence="10 13" type="primary">rsgA</name>
    <name evidence="13" type="ORF">GV832_03840</name>
</gene>
<accession>A0AAE4Y7P0</accession>
<keyword evidence="5 10" id="KW-0547">Nucleotide-binding</keyword>
<keyword evidence="3 10" id="KW-0479">Metal-binding</keyword>
<evidence type="ECO:0000256" key="7">
    <source>
        <dbReference type="ARBA" id="ARBA00022833"/>
    </source>
</evidence>
<keyword evidence="2 10" id="KW-0690">Ribosome biogenesis</keyword>
<evidence type="ECO:0000256" key="4">
    <source>
        <dbReference type="ARBA" id="ARBA00022730"/>
    </source>
</evidence>
<dbReference type="CDD" id="cd01854">
    <property type="entry name" value="YjeQ_EngC"/>
    <property type="match status" value="1"/>
</dbReference>
<evidence type="ECO:0000313" key="14">
    <source>
        <dbReference type="Proteomes" id="UP001193501"/>
    </source>
</evidence>
<protein>
    <recommendedName>
        <fullName evidence="10">Small ribosomal subunit biogenesis GTPase RsgA</fullName>
        <ecNumber evidence="10">3.6.1.-</ecNumber>
    </recommendedName>
</protein>
<evidence type="ECO:0000256" key="5">
    <source>
        <dbReference type="ARBA" id="ARBA00022741"/>
    </source>
</evidence>
<dbReference type="AlphaFoldDB" id="A0AAE4Y7P0"/>
<keyword evidence="1 10" id="KW-0963">Cytoplasm</keyword>
<feature type="binding site" evidence="10">
    <location>
        <position position="266"/>
    </location>
    <ligand>
        <name>Zn(2+)</name>
        <dbReference type="ChEBI" id="CHEBI:29105"/>
    </ligand>
</feature>
<dbReference type="InterPro" id="IPR010914">
    <property type="entry name" value="RsgA_GTPase_dom"/>
</dbReference>
<dbReference type="InterPro" id="IPR027417">
    <property type="entry name" value="P-loop_NTPase"/>
</dbReference>
<feature type="domain" description="EngC GTPase" evidence="11">
    <location>
        <begin position="95"/>
        <end position="241"/>
    </location>
</feature>
<dbReference type="SUPFAM" id="SSF52540">
    <property type="entry name" value="P-loop containing nucleoside triphosphate hydrolases"/>
    <property type="match status" value="1"/>
</dbReference>
<dbReference type="NCBIfam" id="TIGR00157">
    <property type="entry name" value="ribosome small subunit-dependent GTPase A"/>
    <property type="match status" value="1"/>
</dbReference>
<feature type="binding site" evidence="10">
    <location>
        <position position="273"/>
    </location>
    <ligand>
        <name>Zn(2+)</name>
        <dbReference type="ChEBI" id="CHEBI:29105"/>
    </ligand>
</feature>
<evidence type="ECO:0000256" key="10">
    <source>
        <dbReference type="HAMAP-Rule" id="MF_01820"/>
    </source>
</evidence>
<dbReference type="Pfam" id="PF03193">
    <property type="entry name" value="RsgA_GTPase"/>
    <property type="match status" value="1"/>
</dbReference>
<comment type="similarity">
    <text evidence="10">Belongs to the TRAFAC class YlqF/YawG GTPase family. RsgA subfamily.</text>
</comment>
<keyword evidence="14" id="KW-1185">Reference proteome</keyword>
<evidence type="ECO:0000259" key="12">
    <source>
        <dbReference type="PROSITE" id="PS51721"/>
    </source>
</evidence>
<dbReference type="GO" id="GO:0005525">
    <property type="term" value="F:GTP binding"/>
    <property type="evidence" value="ECO:0007669"/>
    <property type="project" value="UniProtKB-UniRule"/>
</dbReference>
<name>A0AAE4Y7P0_9RHOB</name>
<dbReference type="PROSITE" id="PS50936">
    <property type="entry name" value="ENGC_GTPASE"/>
    <property type="match status" value="1"/>
</dbReference>
<dbReference type="GO" id="GO:0042274">
    <property type="term" value="P:ribosomal small subunit biogenesis"/>
    <property type="evidence" value="ECO:0007669"/>
    <property type="project" value="UniProtKB-UniRule"/>
</dbReference>
<dbReference type="GO" id="GO:0019843">
    <property type="term" value="F:rRNA binding"/>
    <property type="evidence" value="ECO:0007669"/>
    <property type="project" value="UniProtKB-KW"/>
</dbReference>
<dbReference type="Gene3D" id="3.40.50.300">
    <property type="entry name" value="P-loop containing nucleotide triphosphate hydrolases"/>
    <property type="match status" value="1"/>
</dbReference>